<dbReference type="GO" id="GO:0019563">
    <property type="term" value="P:glycerol catabolic process"/>
    <property type="evidence" value="ECO:0007669"/>
    <property type="project" value="TreeGrafter"/>
</dbReference>
<dbReference type="Pfam" id="PF02782">
    <property type="entry name" value="FGGY_C"/>
    <property type="match status" value="1"/>
</dbReference>
<evidence type="ECO:0000259" key="6">
    <source>
        <dbReference type="Pfam" id="PF02782"/>
    </source>
</evidence>
<evidence type="ECO:0000313" key="7">
    <source>
        <dbReference type="EMBL" id="HIZ54153.1"/>
    </source>
</evidence>
<evidence type="ECO:0000313" key="8">
    <source>
        <dbReference type="Proteomes" id="UP000824063"/>
    </source>
</evidence>
<reference evidence="7" key="2">
    <citation type="submission" date="2021-04" db="EMBL/GenBank/DDBJ databases">
        <authorList>
            <person name="Gilroy R."/>
        </authorList>
    </citation>
    <scope>NUCLEOTIDE SEQUENCE</scope>
    <source>
        <strain evidence="7">CHK172-16539</strain>
    </source>
</reference>
<keyword evidence="3" id="KW-0547">Nucleotide-binding</keyword>
<comment type="similarity">
    <text evidence="1">Belongs to the FGGY kinase family.</text>
</comment>
<dbReference type="GO" id="GO:0005829">
    <property type="term" value="C:cytosol"/>
    <property type="evidence" value="ECO:0007669"/>
    <property type="project" value="TreeGrafter"/>
</dbReference>
<gene>
    <name evidence="7" type="ORF">IAA20_09445</name>
</gene>
<dbReference type="PANTHER" id="PTHR10196">
    <property type="entry name" value="SUGAR KINASE"/>
    <property type="match status" value="1"/>
</dbReference>
<protein>
    <submittedName>
        <fullName evidence="7">Glycerol kinase</fullName>
    </submittedName>
</protein>
<dbReference type="GO" id="GO:0005524">
    <property type="term" value="F:ATP binding"/>
    <property type="evidence" value="ECO:0007669"/>
    <property type="project" value="UniProtKB-KW"/>
</dbReference>
<feature type="domain" description="Carbohydrate kinase FGGY C-terminal" evidence="6">
    <location>
        <begin position="1"/>
        <end position="37"/>
    </location>
</feature>
<evidence type="ECO:0000256" key="3">
    <source>
        <dbReference type="ARBA" id="ARBA00022741"/>
    </source>
</evidence>
<dbReference type="GO" id="GO:0004370">
    <property type="term" value="F:glycerol kinase activity"/>
    <property type="evidence" value="ECO:0007669"/>
    <property type="project" value="TreeGrafter"/>
</dbReference>
<sequence>SKNDFLMQFQADILQTKVKRPAFLETTALGAAFLAGLTTGFWQSFDEIKTVYMNAETFEPQMPSATSENLYQGWQEAVEATMKFKHRPINN</sequence>
<dbReference type="EMBL" id="DXBN01000218">
    <property type="protein sequence ID" value="HIZ54153.1"/>
    <property type="molecule type" value="Genomic_DNA"/>
</dbReference>
<dbReference type="Proteomes" id="UP000824063">
    <property type="component" value="Unassembled WGS sequence"/>
</dbReference>
<feature type="non-terminal residue" evidence="7">
    <location>
        <position position="1"/>
    </location>
</feature>
<dbReference type="InterPro" id="IPR018485">
    <property type="entry name" value="FGGY_C"/>
</dbReference>
<organism evidence="7 8">
    <name type="scientific">Candidatus Enterococcus avicola</name>
    <dbReference type="NCBI Taxonomy" id="2838561"/>
    <lineage>
        <taxon>Bacteria</taxon>
        <taxon>Bacillati</taxon>
        <taxon>Bacillota</taxon>
        <taxon>Bacilli</taxon>
        <taxon>Lactobacillales</taxon>
        <taxon>Enterococcaceae</taxon>
        <taxon>Enterococcus</taxon>
    </lineage>
</organism>
<dbReference type="Gene3D" id="3.30.420.40">
    <property type="match status" value="1"/>
</dbReference>
<evidence type="ECO:0000256" key="4">
    <source>
        <dbReference type="ARBA" id="ARBA00022777"/>
    </source>
</evidence>
<keyword evidence="4 7" id="KW-0418">Kinase</keyword>
<dbReference type="InterPro" id="IPR043129">
    <property type="entry name" value="ATPase_NBD"/>
</dbReference>
<keyword evidence="5" id="KW-0067">ATP-binding</keyword>
<name>A0A9D2F8W1_9ENTE</name>
<dbReference type="AlphaFoldDB" id="A0A9D2F8W1"/>
<evidence type="ECO:0000256" key="5">
    <source>
        <dbReference type="ARBA" id="ARBA00022840"/>
    </source>
</evidence>
<evidence type="ECO:0000256" key="1">
    <source>
        <dbReference type="ARBA" id="ARBA00009156"/>
    </source>
</evidence>
<reference evidence="7" key="1">
    <citation type="journal article" date="2021" name="PeerJ">
        <title>Extensive microbial diversity within the chicken gut microbiome revealed by metagenomics and culture.</title>
        <authorList>
            <person name="Gilroy R."/>
            <person name="Ravi A."/>
            <person name="Getino M."/>
            <person name="Pursley I."/>
            <person name="Horton D.L."/>
            <person name="Alikhan N.F."/>
            <person name="Baker D."/>
            <person name="Gharbi K."/>
            <person name="Hall N."/>
            <person name="Watson M."/>
            <person name="Adriaenssens E.M."/>
            <person name="Foster-Nyarko E."/>
            <person name="Jarju S."/>
            <person name="Secka A."/>
            <person name="Antonio M."/>
            <person name="Oren A."/>
            <person name="Chaudhuri R.R."/>
            <person name="La Ragione R."/>
            <person name="Hildebrand F."/>
            <person name="Pallen M.J."/>
        </authorList>
    </citation>
    <scope>NUCLEOTIDE SEQUENCE</scope>
    <source>
        <strain evidence="7">CHK172-16539</strain>
    </source>
</reference>
<dbReference type="SUPFAM" id="SSF53067">
    <property type="entry name" value="Actin-like ATPase domain"/>
    <property type="match status" value="1"/>
</dbReference>
<keyword evidence="2" id="KW-0808">Transferase</keyword>
<proteinExistence type="inferred from homology"/>
<accession>A0A9D2F8W1</accession>
<evidence type="ECO:0000256" key="2">
    <source>
        <dbReference type="ARBA" id="ARBA00022679"/>
    </source>
</evidence>
<dbReference type="PANTHER" id="PTHR10196:SF69">
    <property type="entry name" value="GLYCEROL KINASE"/>
    <property type="match status" value="1"/>
</dbReference>
<comment type="caution">
    <text evidence="7">The sequence shown here is derived from an EMBL/GenBank/DDBJ whole genome shotgun (WGS) entry which is preliminary data.</text>
</comment>